<keyword evidence="6 13" id="KW-0812">Transmembrane</keyword>
<dbReference type="PATRIC" id="fig|1277257.4.peg.417"/>
<keyword evidence="10" id="KW-0406">Ion transport</keyword>
<dbReference type="KEGG" id="lau:G293_01925"/>
<evidence type="ECO:0000256" key="6">
    <source>
        <dbReference type="ARBA" id="ARBA00022692"/>
    </source>
</evidence>
<sequence>MYNEFFIRALFAGIGITISTGPLGCFVVWQRISYLGDTIAHSALLGVAFSLMFQLPLTLCIFIIAALTSIILLQIQKNEFLSSDSILGVITHSTISLALIMLSFMSWINTDLISFLFGDILAVNTNDIMLIWGIGILNIIILLTIWKPLLATTVNYDLAKAEGMHPEKMKLIFSLITALTISVSIKFIGITLITSLLTLPAVTARRFATSPENMAILTIIIGILGVVLGLYGSLILDTPSGPSIIITSLLFFILSFFYQKSL</sequence>
<dbReference type="PANTHER" id="PTHR30477">
    <property type="entry name" value="ABC-TRANSPORTER METAL-BINDING PROTEIN"/>
    <property type="match status" value="1"/>
</dbReference>
<evidence type="ECO:0000313" key="15">
    <source>
        <dbReference type="EMBL" id="AKK20017.1"/>
    </source>
</evidence>
<comment type="similarity">
    <text evidence="3 13">Belongs to the ABC-3 integral membrane protein family.</text>
</comment>
<comment type="function">
    <text evidence="1">Involved in the high-affinity zinc uptake transport system.</text>
</comment>
<feature type="transmembrane region" description="Helical" evidence="14">
    <location>
        <begin position="243"/>
        <end position="259"/>
    </location>
</feature>
<evidence type="ECO:0000256" key="11">
    <source>
        <dbReference type="ARBA" id="ARBA00023136"/>
    </source>
</evidence>
<organism evidence="15 16">
    <name type="scientific">Candidatus Liberibacter africanus PTSAPSY</name>
    <dbReference type="NCBI Taxonomy" id="1277257"/>
    <lineage>
        <taxon>Bacteria</taxon>
        <taxon>Pseudomonadati</taxon>
        <taxon>Pseudomonadota</taxon>
        <taxon>Alphaproteobacteria</taxon>
        <taxon>Hyphomicrobiales</taxon>
        <taxon>Rhizobiaceae</taxon>
        <taxon>Liberibacter</taxon>
    </lineage>
</organism>
<accession>A0A0G3I8G5</accession>
<keyword evidence="4 13" id="KW-0813">Transport</keyword>
<evidence type="ECO:0000256" key="2">
    <source>
        <dbReference type="ARBA" id="ARBA00004651"/>
    </source>
</evidence>
<evidence type="ECO:0000256" key="5">
    <source>
        <dbReference type="ARBA" id="ARBA00022475"/>
    </source>
</evidence>
<dbReference type="AlphaFoldDB" id="A0A0G3I8G5"/>
<dbReference type="RefSeq" id="WP_047264069.1">
    <property type="nucleotide sequence ID" value="NZ_CP004021.1"/>
</dbReference>
<feature type="transmembrane region" description="Helical" evidence="14">
    <location>
        <begin position="85"/>
        <end position="108"/>
    </location>
</feature>
<dbReference type="SUPFAM" id="SSF81345">
    <property type="entry name" value="ABC transporter involved in vitamin B12 uptake, BtuC"/>
    <property type="match status" value="1"/>
</dbReference>
<dbReference type="OrthoDB" id="9783937at2"/>
<dbReference type="Pfam" id="PF00950">
    <property type="entry name" value="ABC-3"/>
    <property type="match status" value="1"/>
</dbReference>
<feature type="transmembrane region" description="Helical" evidence="14">
    <location>
        <begin position="7"/>
        <end position="29"/>
    </location>
</feature>
<evidence type="ECO:0000256" key="14">
    <source>
        <dbReference type="SAM" id="Phobius"/>
    </source>
</evidence>
<reference evidence="15 16" key="1">
    <citation type="journal article" date="2015" name="Genome Announc.">
        <title>Complete Genome Sequence of 'Candidatus Liberibacter africanus,' a Bacterium Associated with Citrus Huanglongbing.</title>
        <authorList>
            <person name="Lin H."/>
            <person name="Pietersen G."/>
            <person name="Han C."/>
            <person name="Read D.A."/>
            <person name="Lou B."/>
            <person name="Gupta G."/>
            <person name="Civerolo E.L."/>
        </authorList>
    </citation>
    <scope>NUCLEOTIDE SEQUENCE [LARGE SCALE GENOMIC DNA]</scope>
    <source>
        <strain evidence="15 16">PTSAPSY</strain>
    </source>
</reference>
<evidence type="ECO:0000313" key="16">
    <source>
        <dbReference type="Proteomes" id="UP000035503"/>
    </source>
</evidence>
<evidence type="ECO:0000256" key="3">
    <source>
        <dbReference type="ARBA" id="ARBA00008034"/>
    </source>
</evidence>
<dbReference type="Proteomes" id="UP000035503">
    <property type="component" value="Chromosome"/>
</dbReference>
<evidence type="ECO:0000256" key="12">
    <source>
        <dbReference type="ARBA" id="ARBA00040080"/>
    </source>
</evidence>
<dbReference type="InterPro" id="IPR001626">
    <property type="entry name" value="ABC_TroCD"/>
</dbReference>
<comment type="subcellular location">
    <subcellularLocation>
        <location evidence="2 13">Cell membrane</location>
        <topology evidence="2 13">Multi-pass membrane protein</topology>
    </subcellularLocation>
</comment>
<keyword evidence="11 14" id="KW-0472">Membrane</keyword>
<evidence type="ECO:0000256" key="8">
    <source>
        <dbReference type="ARBA" id="ARBA00022906"/>
    </source>
</evidence>
<dbReference type="GO" id="GO:0006829">
    <property type="term" value="P:zinc ion transport"/>
    <property type="evidence" value="ECO:0007669"/>
    <property type="project" value="UniProtKB-KW"/>
</dbReference>
<name>A0A0G3I8G5_LIBAF</name>
<feature type="transmembrane region" description="Helical" evidence="14">
    <location>
        <begin position="49"/>
        <end position="73"/>
    </location>
</feature>
<dbReference type="CDD" id="cd06550">
    <property type="entry name" value="TM_ABC_iron-siderophores_like"/>
    <property type="match status" value="1"/>
</dbReference>
<keyword evidence="5" id="KW-1003">Cell membrane</keyword>
<evidence type="ECO:0000256" key="9">
    <source>
        <dbReference type="ARBA" id="ARBA00022989"/>
    </source>
</evidence>
<dbReference type="STRING" id="1277257.G293_01925"/>
<dbReference type="GO" id="GO:0055085">
    <property type="term" value="P:transmembrane transport"/>
    <property type="evidence" value="ECO:0007669"/>
    <property type="project" value="InterPro"/>
</dbReference>
<keyword evidence="7" id="KW-0862">Zinc</keyword>
<keyword evidence="8" id="KW-0864">Zinc transport</keyword>
<evidence type="ECO:0000256" key="13">
    <source>
        <dbReference type="RuleBase" id="RU003943"/>
    </source>
</evidence>
<gene>
    <name evidence="15" type="ORF">G293_01925</name>
</gene>
<feature type="transmembrane region" description="Helical" evidence="14">
    <location>
        <begin position="171"/>
        <end position="194"/>
    </location>
</feature>
<protein>
    <recommendedName>
        <fullName evidence="12">High-affinity zinc uptake system membrane protein ZnuB</fullName>
    </recommendedName>
</protein>
<keyword evidence="16" id="KW-1185">Reference proteome</keyword>
<dbReference type="InterPro" id="IPR037294">
    <property type="entry name" value="ABC_BtuC-like"/>
</dbReference>
<feature type="transmembrane region" description="Helical" evidence="14">
    <location>
        <begin position="128"/>
        <end position="150"/>
    </location>
</feature>
<keyword evidence="9 14" id="KW-1133">Transmembrane helix</keyword>
<evidence type="ECO:0000256" key="4">
    <source>
        <dbReference type="ARBA" id="ARBA00022448"/>
    </source>
</evidence>
<dbReference type="GO" id="GO:0043190">
    <property type="term" value="C:ATP-binding cassette (ABC) transporter complex"/>
    <property type="evidence" value="ECO:0007669"/>
    <property type="project" value="InterPro"/>
</dbReference>
<evidence type="ECO:0000256" key="1">
    <source>
        <dbReference type="ARBA" id="ARBA00002313"/>
    </source>
</evidence>
<evidence type="ECO:0000256" key="10">
    <source>
        <dbReference type="ARBA" id="ARBA00023065"/>
    </source>
</evidence>
<dbReference type="GO" id="GO:0010043">
    <property type="term" value="P:response to zinc ion"/>
    <property type="evidence" value="ECO:0007669"/>
    <property type="project" value="TreeGrafter"/>
</dbReference>
<dbReference type="EMBL" id="CP004021">
    <property type="protein sequence ID" value="AKK20017.1"/>
    <property type="molecule type" value="Genomic_DNA"/>
</dbReference>
<dbReference type="Gene3D" id="1.10.3470.10">
    <property type="entry name" value="ABC transporter involved in vitamin B12 uptake, BtuC"/>
    <property type="match status" value="1"/>
</dbReference>
<feature type="transmembrane region" description="Helical" evidence="14">
    <location>
        <begin position="214"/>
        <end position="236"/>
    </location>
</feature>
<proteinExistence type="inferred from homology"/>
<dbReference type="PANTHER" id="PTHR30477:SF23">
    <property type="entry name" value="HIGH-AFFINITY ZINC UPTAKE SYSTEM MEMBRANE PROTEIN ZNUB"/>
    <property type="match status" value="1"/>
</dbReference>
<evidence type="ECO:0000256" key="7">
    <source>
        <dbReference type="ARBA" id="ARBA00022833"/>
    </source>
</evidence>